<dbReference type="GeneID" id="38780048"/>
<feature type="compositionally biased region" description="Low complexity" evidence="1">
    <location>
        <begin position="649"/>
        <end position="660"/>
    </location>
</feature>
<accession>A0A401GLQ5</accession>
<dbReference type="AlphaFoldDB" id="A0A401GLQ5"/>
<dbReference type="EMBL" id="BFAD01000005">
    <property type="protein sequence ID" value="GBE83131.1"/>
    <property type="molecule type" value="Genomic_DNA"/>
</dbReference>
<dbReference type="RefSeq" id="XP_027614044.1">
    <property type="nucleotide sequence ID" value="XM_027758243.1"/>
</dbReference>
<dbReference type="Proteomes" id="UP000287166">
    <property type="component" value="Unassembled WGS sequence"/>
</dbReference>
<feature type="compositionally biased region" description="Low complexity" evidence="1">
    <location>
        <begin position="84"/>
        <end position="99"/>
    </location>
</feature>
<feature type="region of interest" description="Disordered" evidence="1">
    <location>
        <begin position="419"/>
        <end position="451"/>
    </location>
</feature>
<feature type="region of interest" description="Disordered" evidence="1">
    <location>
        <begin position="467"/>
        <end position="588"/>
    </location>
</feature>
<gene>
    <name evidence="2" type="ORF">SCP_0501780</name>
</gene>
<dbReference type="InParanoid" id="A0A401GLQ5"/>
<feature type="compositionally biased region" description="Low complexity" evidence="1">
    <location>
        <begin position="497"/>
        <end position="515"/>
    </location>
</feature>
<feature type="compositionally biased region" description="Pro residues" evidence="1">
    <location>
        <begin position="304"/>
        <end position="313"/>
    </location>
</feature>
<evidence type="ECO:0000313" key="3">
    <source>
        <dbReference type="Proteomes" id="UP000287166"/>
    </source>
</evidence>
<feature type="compositionally biased region" description="Polar residues" evidence="1">
    <location>
        <begin position="722"/>
        <end position="732"/>
    </location>
</feature>
<feature type="compositionally biased region" description="Polar residues" evidence="1">
    <location>
        <begin position="7"/>
        <end position="26"/>
    </location>
</feature>
<feature type="compositionally biased region" description="Low complexity" evidence="1">
    <location>
        <begin position="468"/>
        <end position="487"/>
    </location>
</feature>
<evidence type="ECO:0000313" key="2">
    <source>
        <dbReference type="EMBL" id="GBE83131.1"/>
    </source>
</evidence>
<reference evidence="2 3" key="1">
    <citation type="journal article" date="2018" name="Sci. Rep.">
        <title>Genome sequence of the cauliflower mushroom Sparassis crispa (Hanabiratake) and its association with beneficial usage.</title>
        <authorList>
            <person name="Kiyama R."/>
            <person name="Furutani Y."/>
            <person name="Kawaguchi K."/>
            <person name="Nakanishi T."/>
        </authorList>
    </citation>
    <scope>NUCLEOTIDE SEQUENCE [LARGE SCALE GENOMIC DNA]</scope>
</reference>
<evidence type="ECO:0000256" key="1">
    <source>
        <dbReference type="SAM" id="MobiDB-lite"/>
    </source>
</evidence>
<dbReference type="OrthoDB" id="3270652at2759"/>
<name>A0A401GLQ5_9APHY</name>
<feature type="compositionally biased region" description="Low complexity" evidence="1">
    <location>
        <begin position="622"/>
        <end position="641"/>
    </location>
</feature>
<organism evidence="2 3">
    <name type="scientific">Sparassis crispa</name>
    <dbReference type="NCBI Taxonomy" id="139825"/>
    <lineage>
        <taxon>Eukaryota</taxon>
        <taxon>Fungi</taxon>
        <taxon>Dikarya</taxon>
        <taxon>Basidiomycota</taxon>
        <taxon>Agaricomycotina</taxon>
        <taxon>Agaricomycetes</taxon>
        <taxon>Polyporales</taxon>
        <taxon>Sparassidaceae</taxon>
        <taxon>Sparassis</taxon>
    </lineage>
</organism>
<feature type="region of interest" description="Disordered" evidence="1">
    <location>
        <begin position="54"/>
        <end position="163"/>
    </location>
</feature>
<feature type="region of interest" description="Disordered" evidence="1">
    <location>
        <begin position="692"/>
        <end position="768"/>
    </location>
</feature>
<proteinExistence type="predicted"/>
<evidence type="ECO:0008006" key="4">
    <source>
        <dbReference type="Google" id="ProtNLM"/>
    </source>
</evidence>
<feature type="compositionally biased region" description="Polar residues" evidence="1">
    <location>
        <begin position="743"/>
        <end position="754"/>
    </location>
</feature>
<comment type="caution">
    <text evidence="2">The sequence shown here is derived from an EMBL/GenBank/DDBJ whole genome shotgun (WGS) entry which is preliminary data.</text>
</comment>
<sequence length="1001" mass="105712">MSDHFASEQSQNTHHQPGSAPGSSVTAEDPAASLRAAALLTLKSKRRKALSLLVEPMSSLPPRSPAVSSSIQLDYGQEEPLSGASSVASAPTASTASHSTPPPASDAMEVDEGQAREEGEISDSETAPPTPVPRPARLAVPEPPRPPPQELVKQPSLPKAPPPLINTEPVVLLPLDSASSVASASEPQLPSPALPYAVDANHVRPGLSMNQAQYDAAKDIVLDLLGWGVPPEYLVNCGLTRAIVYYVFVELNLRLPSNLDTTGILSYEPTMFQEQNALISDVAPRTDPTSIYSQPSIAARPGPDHPSLPPRPAVPQGGVKTDSASLSSKTYGLSVAAPSFVPGLPSTPTPSAPTNANLLDMEQQRRQELLARKAVLDSRRLKQQSLTTVLTPSTPTMAEPTDVEMAAEVPKSVDDFLKSIEPAGGSSSEKGKAVPVRAHPLSRTSTFDDMDIDEPIPGLSAVNDALYASPPSASPSRSMSMSDNASPITTYVPAPPSSTEISSSTSSSTVETSDSGHLTLNGSDTDMDAIPGLVLERSRSGSMGRGSVGPASRRSGKRPVAADFVDMEPGPSRSHSSNGHRSGHYHSSMRRKHGSFAGINGMRRCVINLSDSEDEIEHTINGDDQQYDAGGSYGGASASSSHLPGMLGSSRVMSPSSTPSGFMSPSALLAKEAEIRKMRELISQREQTRLRKLATLSRRSTPPTAAAVKREEDDSLYAESLAGSSSHSTEVGTPNVVAKEEQNSTLVPSPSGPLQLSIPLPESVSASDSSAATPIDVIMNSLEHATTGDKVLTAEARQEQVVNGTHYASWIPSRIEAQVDVVSSDAVASAQIDSLSSTDQELQQDQEQTSGFTAYSSPLDCYPTLRPYLQHPSGAGGSASVHQRTNKTLALNVASSIDLEPLKMVAAGRVLMDPTKRICRYEIPGGGECRDRNCEDVHLSRLSSVEPNDEETAQYLYAAMPTGSPYSAEDLLNTLSGVRRHSAGEAFDDRVSEALASLGLR</sequence>
<protein>
    <recommendedName>
        <fullName evidence="4">Zinc-finger domain-containing protein</fullName>
    </recommendedName>
</protein>
<feature type="region of interest" description="Disordered" evidence="1">
    <location>
        <begin position="1"/>
        <end position="29"/>
    </location>
</feature>
<feature type="region of interest" description="Disordered" evidence="1">
    <location>
        <begin position="622"/>
        <end position="664"/>
    </location>
</feature>
<feature type="region of interest" description="Disordered" evidence="1">
    <location>
        <begin position="290"/>
        <end position="325"/>
    </location>
</feature>
<keyword evidence="3" id="KW-1185">Reference proteome</keyword>